<feature type="signal peptide" evidence="1">
    <location>
        <begin position="1"/>
        <end position="21"/>
    </location>
</feature>
<dbReference type="OrthoDB" id="7984201at2759"/>
<dbReference type="EMBL" id="CP069025">
    <property type="protein sequence ID" value="QRC93138.1"/>
    <property type="molecule type" value="Genomic_DNA"/>
</dbReference>
<protein>
    <recommendedName>
        <fullName evidence="4">Phosphatidylinositol-specific phospholipase C X domain-containing protein</fullName>
    </recommendedName>
</protein>
<name>A0A7U2EWE6_PHANO</name>
<dbReference type="GO" id="GO:0008081">
    <property type="term" value="F:phosphoric diester hydrolase activity"/>
    <property type="evidence" value="ECO:0007669"/>
    <property type="project" value="InterPro"/>
</dbReference>
<feature type="chain" id="PRO_5031152974" description="Phosphatidylinositol-specific phospholipase C X domain-containing protein" evidence="1">
    <location>
        <begin position="22"/>
        <end position="274"/>
    </location>
</feature>
<dbReference type="PANTHER" id="PTHR13593:SF80">
    <property type="entry name" value="PLC-LIKE PHOSPHODIESTERASE"/>
    <property type="match status" value="1"/>
</dbReference>
<dbReference type="VEuPathDB" id="FungiDB:JI435_033750"/>
<dbReference type="InterPro" id="IPR017946">
    <property type="entry name" value="PLC-like_Pdiesterase_TIM-brl"/>
</dbReference>
<dbReference type="SUPFAM" id="SSF51695">
    <property type="entry name" value="PLC-like phosphodiesterases"/>
    <property type="match status" value="1"/>
</dbReference>
<sequence length="274" mass="30088">MQISFVSLALTVFCVSADSRACNNSPQLCNVSYNDVTHLGAHDSSFLANASTGFSSFGNQFFNTTVQLDAGVRLLTVQVHVGSKHGTAARELRLCHSSCALFNVGSLQDWLWEIRIWLDRNPNEVVTIILVNLGSASATELEGEYSRADLAHYGWVPPNISEAPPLSSESNKTWPTLAAMINSGQRLVTFVNPLTPDEADAPYLLRENDFVWENSYAVTAAADFACAPDRVSNTTTISEARDSGKLFLMNRFLYWQQAFGIQTPDRRVLAATNS</sequence>
<dbReference type="PANTHER" id="PTHR13593">
    <property type="match status" value="1"/>
</dbReference>
<proteinExistence type="predicted"/>
<reference evidence="3" key="1">
    <citation type="journal article" date="2021" name="BMC Genomics">
        <title>Chromosome-level genome assembly and manually-curated proteome of model necrotroph Parastagonospora nodorum Sn15 reveals a genome-wide trove of candidate effector homologs, and redundancy of virulence-related functions within an accessory chromosome.</title>
        <authorList>
            <person name="Bertazzoni S."/>
            <person name="Jones D.A.B."/>
            <person name="Phan H.T."/>
            <person name="Tan K.-C."/>
            <person name="Hane J.K."/>
        </authorList>
    </citation>
    <scope>NUCLEOTIDE SEQUENCE [LARGE SCALE GENOMIC DNA]</scope>
    <source>
        <strain evidence="3">SN15 / ATCC MYA-4574 / FGSC 10173)</strain>
    </source>
</reference>
<dbReference type="AlphaFoldDB" id="A0A7U2EWE6"/>
<organism evidence="2 3">
    <name type="scientific">Phaeosphaeria nodorum (strain SN15 / ATCC MYA-4574 / FGSC 10173)</name>
    <name type="common">Glume blotch fungus</name>
    <name type="synonym">Parastagonospora nodorum</name>
    <dbReference type="NCBI Taxonomy" id="321614"/>
    <lineage>
        <taxon>Eukaryota</taxon>
        <taxon>Fungi</taxon>
        <taxon>Dikarya</taxon>
        <taxon>Ascomycota</taxon>
        <taxon>Pezizomycotina</taxon>
        <taxon>Dothideomycetes</taxon>
        <taxon>Pleosporomycetidae</taxon>
        <taxon>Pleosporales</taxon>
        <taxon>Pleosporineae</taxon>
        <taxon>Phaeosphaeriaceae</taxon>
        <taxon>Parastagonospora</taxon>
    </lineage>
</organism>
<dbReference type="Gene3D" id="3.20.20.190">
    <property type="entry name" value="Phosphatidylinositol (PI) phosphodiesterase"/>
    <property type="match status" value="1"/>
</dbReference>
<dbReference type="InterPro" id="IPR051057">
    <property type="entry name" value="PI-PLC_domain"/>
</dbReference>
<evidence type="ECO:0000256" key="1">
    <source>
        <dbReference type="SAM" id="SignalP"/>
    </source>
</evidence>
<keyword evidence="1" id="KW-0732">Signal</keyword>
<dbReference type="Pfam" id="PF26146">
    <property type="entry name" value="PI-PLC_X"/>
    <property type="match status" value="1"/>
</dbReference>
<evidence type="ECO:0008006" key="4">
    <source>
        <dbReference type="Google" id="ProtNLM"/>
    </source>
</evidence>
<dbReference type="Proteomes" id="UP000663193">
    <property type="component" value="Chromosome 3"/>
</dbReference>
<accession>A0A7U2EWE6</accession>
<evidence type="ECO:0000313" key="2">
    <source>
        <dbReference type="EMBL" id="QRC93138.1"/>
    </source>
</evidence>
<keyword evidence="3" id="KW-1185">Reference proteome</keyword>
<evidence type="ECO:0000313" key="3">
    <source>
        <dbReference type="Proteomes" id="UP000663193"/>
    </source>
</evidence>
<dbReference type="GO" id="GO:0006629">
    <property type="term" value="P:lipid metabolic process"/>
    <property type="evidence" value="ECO:0007669"/>
    <property type="project" value="InterPro"/>
</dbReference>
<gene>
    <name evidence="2" type="ORF">JI435_033750</name>
</gene>